<dbReference type="PANTHER" id="PTHR33495">
    <property type="entry name" value="ANTI-SIGMA FACTOR ANTAGONIST TM_1081-RELATED-RELATED"/>
    <property type="match status" value="1"/>
</dbReference>
<dbReference type="PANTHER" id="PTHR33495:SF2">
    <property type="entry name" value="ANTI-SIGMA FACTOR ANTAGONIST TM_1081-RELATED"/>
    <property type="match status" value="1"/>
</dbReference>
<evidence type="ECO:0000313" key="4">
    <source>
        <dbReference type="EMBL" id="SUA80627.1"/>
    </source>
</evidence>
<dbReference type="CDD" id="cd07043">
    <property type="entry name" value="STAS_anti-anti-sigma_factors"/>
    <property type="match status" value="1"/>
</dbReference>
<gene>
    <name evidence="4" type="primary">btrV</name>
    <name evidence="4" type="ORF">NCTC13160_03844</name>
</gene>
<protein>
    <recommendedName>
        <fullName evidence="2">Anti-sigma factor antagonist</fullName>
    </recommendedName>
</protein>
<dbReference type="InterPro" id="IPR003658">
    <property type="entry name" value="Anti-sigma_ant"/>
</dbReference>
<dbReference type="EMBL" id="UGSG01000001">
    <property type="protein sequence ID" value="SUA80627.1"/>
    <property type="molecule type" value="Genomic_DNA"/>
</dbReference>
<dbReference type="AlphaFoldDB" id="A0A378YVQ9"/>
<dbReference type="PROSITE" id="PS50801">
    <property type="entry name" value="STAS"/>
    <property type="match status" value="1"/>
</dbReference>
<organism evidence="4 5">
    <name type="scientific">Pandoraea pnomenusa</name>
    <dbReference type="NCBI Taxonomy" id="93220"/>
    <lineage>
        <taxon>Bacteria</taxon>
        <taxon>Pseudomonadati</taxon>
        <taxon>Pseudomonadota</taxon>
        <taxon>Betaproteobacteria</taxon>
        <taxon>Burkholderiales</taxon>
        <taxon>Burkholderiaceae</taxon>
        <taxon>Pandoraea</taxon>
    </lineage>
</organism>
<dbReference type="GO" id="GO:0043856">
    <property type="term" value="F:anti-sigma factor antagonist activity"/>
    <property type="evidence" value="ECO:0007669"/>
    <property type="project" value="InterPro"/>
</dbReference>
<dbReference type="InterPro" id="IPR036513">
    <property type="entry name" value="STAS_dom_sf"/>
</dbReference>
<reference evidence="4 5" key="1">
    <citation type="submission" date="2018-06" db="EMBL/GenBank/DDBJ databases">
        <authorList>
            <consortium name="Pathogen Informatics"/>
            <person name="Doyle S."/>
        </authorList>
    </citation>
    <scope>NUCLEOTIDE SEQUENCE [LARGE SCALE GENOMIC DNA]</scope>
    <source>
        <strain evidence="4 5">NCTC13160</strain>
    </source>
</reference>
<dbReference type="InterPro" id="IPR002645">
    <property type="entry name" value="STAS_dom"/>
</dbReference>
<name>A0A378YVQ9_9BURK</name>
<evidence type="ECO:0000256" key="1">
    <source>
        <dbReference type="ARBA" id="ARBA00009013"/>
    </source>
</evidence>
<dbReference type="RefSeq" id="WP_048806534.1">
    <property type="nucleotide sequence ID" value="NZ_CP009553.3"/>
</dbReference>
<dbReference type="NCBIfam" id="TIGR00377">
    <property type="entry name" value="ant_ant_sig"/>
    <property type="match status" value="1"/>
</dbReference>
<sequence length="110" mass="11954">MRIVTDTTHPTFVTSVSGRLDSAAAAEFERQVQEVLAKSPEKLVFDFSELSYISSAGLRVVLDAGRTLRTHGGDLLITGLDGMAREIFELSGFLALFRQVASAHDVDARV</sequence>
<dbReference type="Gene3D" id="3.30.750.24">
    <property type="entry name" value="STAS domain"/>
    <property type="match status" value="1"/>
</dbReference>
<proteinExistence type="inferred from homology"/>
<accession>A0A378YVQ9</accession>
<dbReference type="Proteomes" id="UP000254573">
    <property type="component" value="Unassembled WGS sequence"/>
</dbReference>
<evidence type="ECO:0000256" key="2">
    <source>
        <dbReference type="RuleBase" id="RU003749"/>
    </source>
</evidence>
<feature type="domain" description="STAS" evidence="3">
    <location>
        <begin position="1"/>
        <end position="110"/>
    </location>
</feature>
<dbReference type="Pfam" id="PF01740">
    <property type="entry name" value="STAS"/>
    <property type="match status" value="1"/>
</dbReference>
<evidence type="ECO:0000259" key="3">
    <source>
        <dbReference type="PROSITE" id="PS50801"/>
    </source>
</evidence>
<comment type="similarity">
    <text evidence="1 2">Belongs to the anti-sigma-factor antagonist family.</text>
</comment>
<dbReference type="SUPFAM" id="SSF52091">
    <property type="entry name" value="SpoIIaa-like"/>
    <property type="match status" value="1"/>
</dbReference>
<dbReference type="OrthoDB" id="280847at2"/>
<evidence type="ECO:0000313" key="5">
    <source>
        <dbReference type="Proteomes" id="UP000254573"/>
    </source>
</evidence>